<dbReference type="EMBL" id="JAFEUZ010000015">
    <property type="protein sequence ID" value="KAG5482815.1"/>
    <property type="molecule type" value="Genomic_DNA"/>
</dbReference>
<evidence type="ECO:0000313" key="5">
    <source>
        <dbReference type="EMBL" id="KAG5482815.1"/>
    </source>
</evidence>
<feature type="region of interest" description="Disordered" evidence="2">
    <location>
        <begin position="219"/>
        <end position="245"/>
    </location>
</feature>
<proteinExistence type="predicted"/>
<accession>A0A836HTV1</accession>
<sequence length="725" mass="79947">MVSGTFEHVFQQVLWLIGSAAQLIAAMGIGIKWIVMTGRCVTFAVMDLIYFTPHIFWYLMSPNIIRRVSYRSSRTTKLRNLEALLSKQVIQDPLACTVHSGNFPWGSMSHSEPPLQTGGAVSSRRRSSSPHLPSDAEEVNRKTVERLASAINPADGTFANGLPVTIADNESSPSASRFNAALNFSSSFDDTLTALQRMYRHRNQQQHQRGSFLSLASCVDPPPPRESVPPSVSNESFTDSDDADDVEDRMNLHNRATLDIYLPVPLDSLFRFMDQERKSNHATHLQACGERRLSRKSGDAAGVLPRDRSPTRSCRLTRKRFPILISVTGGAWIVGCYLWNVLIARLFAARGYVVFCPDYRNFPQTTMEGMTLDISDAIAWVLNNAERYNGDLKNVTLIGQSAGAHLTMMSLLSQAQLSAYRSNADKGMYKSVPPPSDVAYNVPRYNPRESIHRYVALSGIFNVGALVKHFDRRGLYREVLYQIAGGKAQLARYTLNKYFDDRRGGDTGEVLPDNIFDFLPQRMFFVHGDADKSAPVTESANIVYLMRNAQRDAIVKVIQENPEAAMTLPKPVTIEYILVPGATHTDSIIEEPLCGNSHIVEFLSYYDVDDDERRHAQLTRRPPVTVSMSQDGGAVATDAMHSRTSSVAVSSGAGGAADGSASASKQVDLEVISKGLSPVLDGISADAHYKFPVLPATRPDGILLPPCPSSSRPRLMQLASIICPF</sequence>
<dbReference type="PANTHER" id="PTHR48081">
    <property type="entry name" value="AB HYDROLASE SUPERFAMILY PROTEIN C4A8.06C"/>
    <property type="match status" value="1"/>
</dbReference>
<feature type="transmembrane region" description="Helical" evidence="3">
    <location>
        <begin position="12"/>
        <end position="35"/>
    </location>
</feature>
<dbReference type="SUPFAM" id="SSF53474">
    <property type="entry name" value="alpha/beta-Hydrolases"/>
    <property type="match status" value="1"/>
</dbReference>
<name>A0A836HTV1_9TRYP</name>
<keyword evidence="1" id="KW-0378">Hydrolase</keyword>
<dbReference type="GeneID" id="92516762"/>
<dbReference type="Pfam" id="PF20434">
    <property type="entry name" value="BD-FAE"/>
    <property type="match status" value="1"/>
</dbReference>
<feature type="compositionally biased region" description="Basic and acidic residues" evidence="2">
    <location>
        <begin position="289"/>
        <end position="298"/>
    </location>
</feature>
<feature type="transmembrane region" description="Helical" evidence="3">
    <location>
        <begin position="321"/>
        <end position="342"/>
    </location>
</feature>
<dbReference type="Proteomes" id="UP000673552">
    <property type="component" value="Unassembled WGS sequence"/>
</dbReference>
<keyword evidence="3" id="KW-0472">Membrane</keyword>
<keyword evidence="3" id="KW-0812">Transmembrane</keyword>
<dbReference type="AlphaFoldDB" id="A0A836HTV1"/>
<protein>
    <recommendedName>
        <fullName evidence="4">BD-FAE-like domain-containing protein</fullName>
    </recommendedName>
</protein>
<evidence type="ECO:0000256" key="3">
    <source>
        <dbReference type="SAM" id="Phobius"/>
    </source>
</evidence>
<dbReference type="InterPro" id="IPR029058">
    <property type="entry name" value="AB_hydrolase_fold"/>
</dbReference>
<gene>
    <name evidence="5" type="ORF">LSCM1_06845</name>
</gene>
<organism evidence="5 6">
    <name type="scientific">Leishmania martiniquensis</name>
    <dbReference type="NCBI Taxonomy" id="1580590"/>
    <lineage>
        <taxon>Eukaryota</taxon>
        <taxon>Discoba</taxon>
        <taxon>Euglenozoa</taxon>
        <taxon>Kinetoplastea</taxon>
        <taxon>Metakinetoplastina</taxon>
        <taxon>Trypanosomatida</taxon>
        <taxon>Trypanosomatidae</taxon>
        <taxon>Leishmaniinae</taxon>
        <taxon>Leishmania</taxon>
    </lineage>
</organism>
<dbReference type="InterPro" id="IPR049492">
    <property type="entry name" value="BD-FAE-like_dom"/>
</dbReference>
<comment type="caution">
    <text evidence="5">The sequence shown here is derived from an EMBL/GenBank/DDBJ whole genome shotgun (WGS) entry which is preliminary data.</text>
</comment>
<reference evidence="6" key="2">
    <citation type="journal article" date="2021" name="Sci. Data">
        <title>Chromosome-scale genome sequencing, assembly and annotation of six genomes from subfamily Leishmaniinae.</title>
        <authorList>
            <person name="Almutairi H."/>
            <person name="Urbaniak M.D."/>
            <person name="Bates M.D."/>
            <person name="Jariyapan N."/>
            <person name="Kwakye-Nuako G."/>
            <person name="Thomaz Soccol V."/>
            <person name="Al-Salem W.S."/>
            <person name="Dillon R.J."/>
            <person name="Bates P.A."/>
            <person name="Gatherer D."/>
        </authorList>
    </citation>
    <scope>NUCLEOTIDE SEQUENCE [LARGE SCALE GENOMIC DNA]</scope>
</reference>
<dbReference type="OrthoDB" id="6495301at2759"/>
<evidence type="ECO:0000256" key="1">
    <source>
        <dbReference type="ARBA" id="ARBA00022801"/>
    </source>
</evidence>
<evidence type="ECO:0000256" key="2">
    <source>
        <dbReference type="SAM" id="MobiDB-lite"/>
    </source>
</evidence>
<feature type="region of interest" description="Disordered" evidence="2">
    <location>
        <begin position="107"/>
        <end position="140"/>
    </location>
</feature>
<dbReference type="RefSeq" id="XP_067179921.1">
    <property type="nucleotide sequence ID" value="XM_067324250.1"/>
</dbReference>
<dbReference type="KEGG" id="lmat:92516762"/>
<dbReference type="InterPro" id="IPR050300">
    <property type="entry name" value="GDXG_lipolytic_enzyme"/>
</dbReference>
<dbReference type="GO" id="GO:0016787">
    <property type="term" value="F:hydrolase activity"/>
    <property type="evidence" value="ECO:0007669"/>
    <property type="project" value="UniProtKB-KW"/>
</dbReference>
<feature type="transmembrane region" description="Helical" evidence="3">
    <location>
        <begin position="41"/>
        <end position="60"/>
    </location>
</feature>
<keyword evidence="6" id="KW-1185">Reference proteome</keyword>
<feature type="region of interest" description="Disordered" evidence="2">
    <location>
        <begin position="283"/>
        <end position="310"/>
    </location>
</feature>
<dbReference type="Gene3D" id="3.40.50.1820">
    <property type="entry name" value="alpha/beta hydrolase"/>
    <property type="match status" value="1"/>
</dbReference>
<keyword evidence="3" id="KW-1133">Transmembrane helix</keyword>
<evidence type="ECO:0000259" key="4">
    <source>
        <dbReference type="Pfam" id="PF20434"/>
    </source>
</evidence>
<dbReference type="PANTHER" id="PTHR48081:SF33">
    <property type="entry name" value="KYNURENINE FORMAMIDASE"/>
    <property type="match status" value="1"/>
</dbReference>
<reference evidence="6" key="1">
    <citation type="journal article" date="2021" name="Microbiol. Resour. Announc.">
        <title>LGAAP: Leishmaniinae Genome Assembly and Annotation Pipeline.</title>
        <authorList>
            <person name="Almutairi H."/>
            <person name="Urbaniak M.D."/>
            <person name="Bates M.D."/>
            <person name="Jariyapan N."/>
            <person name="Kwakye-Nuako G."/>
            <person name="Thomaz-Soccol V."/>
            <person name="Al-Salem W.S."/>
            <person name="Dillon R.J."/>
            <person name="Bates P.A."/>
            <person name="Gatherer D."/>
        </authorList>
    </citation>
    <scope>NUCLEOTIDE SEQUENCE [LARGE SCALE GENOMIC DNA]</scope>
</reference>
<feature type="domain" description="BD-FAE-like" evidence="4">
    <location>
        <begin position="318"/>
        <end position="416"/>
    </location>
</feature>
<evidence type="ECO:0000313" key="6">
    <source>
        <dbReference type="Proteomes" id="UP000673552"/>
    </source>
</evidence>